<dbReference type="Pfam" id="PF05521">
    <property type="entry name" value="Phage_HCP"/>
    <property type="match status" value="1"/>
</dbReference>
<gene>
    <name evidence="1" type="ORF">M3M39_04925</name>
</gene>
<protein>
    <submittedName>
        <fullName evidence="1">Phage head closure protein</fullName>
    </submittedName>
</protein>
<evidence type="ECO:0000313" key="2">
    <source>
        <dbReference type="Proteomes" id="UP001057025"/>
    </source>
</evidence>
<evidence type="ECO:0000313" key="1">
    <source>
        <dbReference type="EMBL" id="USS87467.1"/>
    </source>
</evidence>
<accession>A0ABY5BSP7</accession>
<keyword evidence="2" id="KW-1185">Reference proteome</keyword>
<organism evidence="1 2">
    <name type="scientific">Fructilactobacillus hinvesii</name>
    <dbReference type="NCBI Taxonomy" id="2940300"/>
    <lineage>
        <taxon>Bacteria</taxon>
        <taxon>Bacillati</taxon>
        <taxon>Bacillota</taxon>
        <taxon>Bacilli</taxon>
        <taxon>Lactobacillales</taxon>
        <taxon>Lactobacillaceae</taxon>
        <taxon>Fructilactobacillus</taxon>
    </lineage>
</organism>
<dbReference type="NCBIfam" id="TIGR01563">
    <property type="entry name" value="gp16_SPP1"/>
    <property type="match status" value="1"/>
</dbReference>
<name>A0ABY5BSP7_9LACO</name>
<reference evidence="1" key="1">
    <citation type="submission" date="2022-05" db="EMBL/GenBank/DDBJ databases">
        <authorList>
            <person name="Oliphant S.A."/>
            <person name="Watson-Haigh N.S."/>
            <person name="Sumby K.M."/>
            <person name="Gardner J.M."/>
            <person name="Jiranek V."/>
        </authorList>
    </citation>
    <scope>NUCLEOTIDE SEQUENCE</scope>
    <source>
        <strain evidence="1">KI11_C11</strain>
    </source>
</reference>
<sequence length="115" mass="13233">MKIPKLSAFCYTVQFYKLGDDDIDENTGQSKPMPIPTFKAKAAPLKRSRGLQWRANDLKLGDTVDIMVRHDDRISEQLQVRYDGELCNIISYQPDDSFGFNGYDILTIRQVSERN</sequence>
<dbReference type="RefSeq" id="WP_252796763.1">
    <property type="nucleotide sequence ID" value="NZ_CP097118.1"/>
</dbReference>
<dbReference type="EMBL" id="CP097118">
    <property type="protein sequence ID" value="USS87467.1"/>
    <property type="molecule type" value="Genomic_DNA"/>
</dbReference>
<dbReference type="Proteomes" id="UP001057025">
    <property type="component" value="Chromosome"/>
</dbReference>
<dbReference type="InterPro" id="IPR008767">
    <property type="entry name" value="Phage_SPP1_head-tail_adaptor"/>
</dbReference>
<proteinExistence type="predicted"/>